<reference evidence="2 3" key="1">
    <citation type="submission" date="2019-10" db="EMBL/GenBank/DDBJ databases">
        <title>New genus of Silvanigrellaceae.</title>
        <authorList>
            <person name="Pitt A."/>
            <person name="Hahn M.W."/>
        </authorList>
    </citation>
    <scope>NUCLEOTIDE SEQUENCE [LARGE SCALE GENOMIC DNA]</scope>
    <source>
        <strain evidence="2 3">33A1-SZDP</strain>
    </source>
</reference>
<evidence type="ECO:0000313" key="3">
    <source>
        <dbReference type="Proteomes" id="UP000442694"/>
    </source>
</evidence>
<protein>
    <recommendedName>
        <fullName evidence="1">Putative adhesin Stv domain-containing protein</fullName>
    </recommendedName>
</protein>
<feature type="domain" description="Putative adhesin Stv" evidence="1">
    <location>
        <begin position="9"/>
        <end position="156"/>
    </location>
</feature>
<proteinExistence type="predicted"/>
<keyword evidence="3" id="KW-1185">Reference proteome</keyword>
<dbReference type="InterPro" id="IPR049002">
    <property type="entry name" value="Stv"/>
</dbReference>
<dbReference type="Pfam" id="PF21527">
    <property type="entry name" value="Stv"/>
    <property type="match status" value="1"/>
</dbReference>
<sequence length="318" mass="36966">MINQNCLQFILSHGASGMFMQTKIPNNIFLILYTQKGSLLKGDVIPDILHYHQEQSYKTLGERMKHLDFMNINCKAFIPEIYTPGMKVNNMYLGNLSKDEIILYNKSLTEKFDIIPPLLNCGQWNSLSSLLKDVHSSIPSDKQNNLYIEIHLMACRGYLSSAISRKLGFNKKTHFPKINIEYSIYNNIMTDSYSKLIETKVIELYKISNKLSNKISAIRNIGILVQGFLLSLSSLQKFFKSKRHFFLNIPENQIEFYGILIDYVKYADKIEDNFNELNLASNKTFFELLKLVVHIRSICLVYLSDFGYDRNKDLMYRL</sequence>
<dbReference type="Proteomes" id="UP000442694">
    <property type="component" value="Unassembled WGS sequence"/>
</dbReference>
<organism evidence="2 3">
    <name type="scientific">Fluviispira multicolorata</name>
    <dbReference type="NCBI Taxonomy" id="2654512"/>
    <lineage>
        <taxon>Bacteria</taxon>
        <taxon>Pseudomonadati</taxon>
        <taxon>Bdellovibrionota</taxon>
        <taxon>Oligoflexia</taxon>
        <taxon>Silvanigrellales</taxon>
        <taxon>Silvanigrellaceae</taxon>
        <taxon>Fluviispira</taxon>
    </lineage>
</organism>
<dbReference type="RefSeq" id="WP_152211497.1">
    <property type="nucleotide sequence ID" value="NZ_WFLN01000004.1"/>
</dbReference>
<accession>A0A833JEW2</accession>
<dbReference type="EMBL" id="WFLN01000004">
    <property type="protein sequence ID" value="KAB8033411.1"/>
    <property type="molecule type" value="Genomic_DNA"/>
</dbReference>
<gene>
    <name evidence="2" type="ORF">GCL57_01540</name>
</gene>
<comment type="caution">
    <text evidence="2">The sequence shown here is derived from an EMBL/GenBank/DDBJ whole genome shotgun (WGS) entry which is preliminary data.</text>
</comment>
<evidence type="ECO:0000259" key="1">
    <source>
        <dbReference type="Pfam" id="PF21527"/>
    </source>
</evidence>
<name>A0A833JEW2_9BACT</name>
<dbReference type="AlphaFoldDB" id="A0A833JEW2"/>
<evidence type="ECO:0000313" key="2">
    <source>
        <dbReference type="EMBL" id="KAB8033411.1"/>
    </source>
</evidence>